<dbReference type="Proteomes" id="UP000198460">
    <property type="component" value="Unassembled WGS sequence"/>
</dbReference>
<name>A0A238GZW6_9BURK</name>
<accession>A0A238GZW6</accession>
<evidence type="ECO:0000313" key="2">
    <source>
        <dbReference type="Proteomes" id="UP000198460"/>
    </source>
</evidence>
<evidence type="ECO:0000313" key="1">
    <source>
        <dbReference type="EMBL" id="SMF98523.1"/>
    </source>
</evidence>
<proteinExistence type="predicted"/>
<dbReference type="AlphaFoldDB" id="A0A238GZW6"/>
<sequence>MIETRRGPHPDEPRTLTAKLRRTAYYDACRAYAMKNRRAIAI</sequence>
<protein>
    <submittedName>
        <fullName evidence="1">Uncharacterized protein</fullName>
    </submittedName>
</protein>
<dbReference type="EMBL" id="FXAN01000032">
    <property type="protein sequence ID" value="SMF98523.1"/>
    <property type="molecule type" value="Genomic_DNA"/>
</dbReference>
<reference evidence="1 2" key="1">
    <citation type="submission" date="2017-04" db="EMBL/GenBank/DDBJ databases">
        <authorList>
            <person name="Afonso C.L."/>
            <person name="Miller P.J."/>
            <person name="Scott M.A."/>
            <person name="Spackman E."/>
            <person name="Goraichik I."/>
            <person name="Dimitrov K.M."/>
            <person name="Suarez D.L."/>
            <person name="Swayne D.E."/>
        </authorList>
    </citation>
    <scope>NUCLEOTIDE SEQUENCE [LARGE SCALE GENOMIC DNA]</scope>
    <source>
        <strain evidence="1">LMG 28154</strain>
    </source>
</reference>
<organism evidence="1 2">
    <name type="scientific">Burkholderia singularis</name>
    <dbReference type="NCBI Taxonomy" id="1503053"/>
    <lineage>
        <taxon>Bacteria</taxon>
        <taxon>Pseudomonadati</taxon>
        <taxon>Pseudomonadota</taxon>
        <taxon>Betaproteobacteria</taxon>
        <taxon>Burkholderiales</taxon>
        <taxon>Burkholderiaceae</taxon>
        <taxon>Burkholderia</taxon>
        <taxon>pseudomallei group</taxon>
    </lineage>
</organism>
<gene>
    <name evidence="1" type="ORF">BSIN_1800</name>
</gene>